<evidence type="ECO:0000256" key="2">
    <source>
        <dbReference type="SAM" id="SignalP"/>
    </source>
</evidence>
<dbReference type="InterPro" id="IPR025049">
    <property type="entry name" value="Mfa-like_1"/>
</dbReference>
<accession>H1Q4V0</accession>
<name>H1Q4V0_9BACT</name>
<dbReference type="Gene3D" id="2.60.40.2620">
    <property type="entry name" value="Fimbrillin-like"/>
    <property type="match status" value="1"/>
</dbReference>
<feature type="chain" id="PRO_5003553807" description="Fimbrillin family protein" evidence="2">
    <location>
        <begin position="23"/>
        <end position="875"/>
    </location>
</feature>
<dbReference type="PROSITE" id="PS51257">
    <property type="entry name" value="PROKAR_LIPOPROTEIN"/>
    <property type="match status" value="1"/>
</dbReference>
<sequence>MIKNKLSLALLCTAVLFIGSCADENITDNNHGNKGGMSFEVSDVQDAPEDNPQSRSLAAAEPIGSIPFNESIAADACLQETTIDGVNPVKRTPETRAFLKSTIDADFGVSASKNGSNQADYFYNERVSNTGVMVNPKIWSTDASSLKFYAIYPYMDGSNPNQKLVQASANALPTVDFIASTDIANQTDLMSAVTNEISYTPSSGGAAHVVPLKFRHALTAIRFGVGSNLSWGKTIKSVEFQNIHNKGNYNPATHTWTTGSTTANFKLDNINVLTNGTLNNVILKDGNTFLMVPQTLPSGAKIVITFNDGTSITAKIEGGKWKPGTTKTYMMTEKNSNWEYIIQATSPSAVGYNISQTGAYGIISYRKVGTTFQPVKWRVVKYQESTDGGLTWGPESDTKPTWLTALSKENGDGGTIAETGTASIKTSIVDLLDERNAKLKINPKGSIGEYYDLSTHDIKGNPTSRNTANCYVISHPGYYKLPLVYGNAIKDGNKNESSYKTTNTGTFILQNFKDHMEQNITDPWIEKTNGGANNGIDNAKVVWADESNLVSNLAIEHDVLGDGYLQFEVKAENIRGGNVVVAAMRGSTIVWSWHLWFAPDNVLDKIEVTNFQGVKYYFASETIGWRYTSWKETNYKQPRKVKVQIEQLTRNSGTVQKAEFTITQNPATIVKNGNSTLYQWGRKDALPGVTSVSEGSFNENAGGNMSIQNGIQHPENFYTYSPSWYNTPPLGYSYINLWSMRNITISLNDNPVIKTIYDPSPAGFNVPASNAFTAFTTTGEDRGPINTIGWNGGWVLNNKITNPNATIYIPPTGFRSNTNGGLHNVMLSCNCWTAIPSSLHHAYNMVYGPSYLEPKNREIRAYGRAVHPVAEQSNP</sequence>
<dbReference type="eggNOG" id="ENOG5033PIC">
    <property type="taxonomic scope" value="Bacteria"/>
</dbReference>
<dbReference type="InterPro" id="IPR042278">
    <property type="entry name" value="Mfa-like_1_N"/>
</dbReference>
<dbReference type="HOGENOM" id="CLU_015155_0_0_10"/>
<organism evidence="3 4">
    <name type="scientific">Prevotella micans F0438</name>
    <dbReference type="NCBI Taxonomy" id="883158"/>
    <lineage>
        <taxon>Bacteria</taxon>
        <taxon>Pseudomonadati</taxon>
        <taxon>Bacteroidota</taxon>
        <taxon>Bacteroidia</taxon>
        <taxon>Bacteroidales</taxon>
        <taxon>Prevotellaceae</taxon>
        <taxon>Prevotella</taxon>
    </lineage>
</organism>
<gene>
    <name evidence="3" type="ORF">HMPREF9140_01938</name>
</gene>
<proteinExistence type="predicted"/>
<protein>
    <recommendedName>
        <fullName evidence="5">Fimbrillin family protein</fullName>
    </recommendedName>
</protein>
<keyword evidence="2" id="KW-0732">Signal</keyword>
<dbReference type="RefSeq" id="WP_006953562.1">
    <property type="nucleotide sequence ID" value="NZ_JH594523.1"/>
</dbReference>
<evidence type="ECO:0000256" key="1">
    <source>
        <dbReference type="SAM" id="MobiDB-lite"/>
    </source>
</evidence>
<comment type="caution">
    <text evidence="3">The sequence shown here is derived from an EMBL/GenBank/DDBJ whole genome shotgun (WGS) entry which is preliminary data.</text>
</comment>
<feature type="signal peptide" evidence="2">
    <location>
        <begin position="1"/>
        <end position="22"/>
    </location>
</feature>
<dbReference type="Proteomes" id="UP000016023">
    <property type="component" value="Unassembled WGS sequence"/>
</dbReference>
<evidence type="ECO:0008006" key="5">
    <source>
        <dbReference type="Google" id="ProtNLM"/>
    </source>
</evidence>
<dbReference type="EMBL" id="AGWK01000055">
    <property type="protein sequence ID" value="EHO66163.1"/>
    <property type="molecule type" value="Genomic_DNA"/>
</dbReference>
<keyword evidence="4" id="KW-1185">Reference proteome</keyword>
<evidence type="ECO:0000313" key="4">
    <source>
        <dbReference type="Proteomes" id="UP000016023"/>
    </source>
</evidence>
<dbReference type="AlphaFoldDB" id="H1Q4V0"/>
<dbReference type="Pfam" id="PF13149">
    <property type="entry name" value="Mfa_like_1"/>
    <property type="match status" value="1"/>
</dbReference>
<evidence type="ECO:0000313" key="3">
    <source>
        <dbReference type="EMBL" id="EHO66163.1"/>
    </source>
</evidence>
<feature type="region of interest" description="Disordered" evidence="1">
    <location>
        <begin position="29"/>
        <end position="56"/>
    </location>
</feature>
<dbReference type="CDD" id="cd13120">
    <property type="entry name" value="BF2867_like_N"/>
    <property type="match status" value="1"/>
</dbReference>
<dbReference type="PATRIC" id="fig|883158.3.peg.1942"/>
<dbReference type="STRING" id="883158.HMPREF9140_01938"/>
<reference evidence="3 4" key="1">
    <citation type="submission" date="2011-12" db="EMBL/GenBank/DDBJ databases">
        <title>The Genome Sequence of Prevotella micans F0438.</title>
        <authorList>
            <consortium name="The Broad Institute Genome Sequencing Platform"/>
            <person name="Earl A."/>
            <person name="Ward D."/>
            <person name="Feldgarden M."/>
            <person name="Gevers D."/>
            <person name="Izard J."/>
            <person name="Baranova O.V."/>
            <person name="Blanton J.M."/>
            <person name="Wade W.G."/>
            <person name="Dewhirst F.E."/>
            <person name="Young S.K."/>
            <person name="Zeng Q."/>
            <person name="Gargeya S."/>
            <person name="Fitzgerald M."/>
            <person name="Haas B."/>
            <person name="Abouelleil A."/>
            <person name="Alvarado L."/>
            <person name="Arachchi H.M."/>
            <person name="Berlin A."/>
            <person name="Chapman S.B."/>
            <person name="Gearin G."/>
            <person name="Goldberg J."/>
            <person name="Griggs A."/>
            <person name="Gujja S."/>
            <person name="Hansen M."/>
            <person name="Heiman D."/>
            <person name="Howarth C."/>
            <person name="Larimer J."/>
            <person name="Lui A."/>
            <person name="MacDonald P.J.P."/>
            <person name="McCowen C."/>
            <person name="Montmayeur A."/>
            <person name="Murphy C."/>
            <person name="Neiman D."/>
            <person name="Pearson M."/>
            <person name="Priest M."/>
            <person name="Roberts A."/>
            <person name="Saif S."/>
            <person name="Shea T."/>
            <person name="Sisk P."/>
            <person name="Stolte C."/>
            <person name="Sykes S."/>
            <person name="Wortman J."/>
            <person name="Nusbaum C."/>
            <person name="Birren B."/>
        </authorList>
    </citation>
    <scope>NUCLEOTIDE SEQUENCE [LARGE SCALE GENOMIC DNA]</scope>
    <source>
        <strain evidence="3 4">F0438</strain>
    </source>
</reference>
<dbReference type="Gene3D" id="2.60.40.2630">
    <property type="match status" value="1"/>
</dbReference>